<feature type="non-terminal residue" evidence="1">
    <location>
        <position position="1"/>
    </location>
</feature>
<dbReference type="AlphaFoldDB" id="A0A7T8KE32"/>
<reference evidence="2" key="1">
    <citation type="submission" date="2021-01" db="EMBL/GenBank/DDBJ databases">
        <title>Caligus Genome Assembly.</title>
        <authorList>
            <person name="Gallardo-Escarate C."/>
        </authorList>
    </citation>
    <scope>NUCLEOTIDE SEQUENCE [LARGE SCALE GENOMIC DNA]</scope>
</reference>
<sequence length="104" mass="12278">PEVEVQRVEIWTVSWPGIFRLLLTTRPRNLSFRNSKAAFVQCGGAPSYIHQSEERVAEWRSLGQIMSWSNLRYENAINRRQMDIIFKECMNDWNHSINNGNEDH</sequence>
<evidence type="ECO:0000313" key="1">
    <source>
        <dbReference type="EMBL" id="QQP54242.1"/>
    </source>
</evidence>
<proteinExistence type="predicted"/>
<organism evidence="1 2">
    <name type="scientific">Caligus rogercresseyi</name>
    <name type="common">Sea louse</name>
    <dbReference type="NCBI Taxonomy" id="217165"/>
    <lineage>
        <taxon>Eukaryota</taxon>
        <taxon>Metazoa</taxon>
        <taxon>Ecdysozoa</taxon>
        <taxon>Arthropoda</taxon>
        <taxon>Crustacea</taxon>
        <taxon>Multicrustacea</taxon>
        <taxon>Hexanauplia</taxon>
        <taxon>Copepoda</taxon>
        <taxon>Siphonostomatoida</taxon>
        <taxon>Caligidae</taxon>
        <taxon>Caligus</taxon>
    </lineage>
</organism>
<gene>
    <name evidence="1" type="ORF">FKW44_007017</name>
</gene>
<dbReference type="EMBL" id="CP045893">
    <property type="protein sequence ID" value="QQP54242.1"/>
    <property type="molecule type" value="Genomic_DNA"/>
</dbReference>
<keyword evidence="2" id="KW-1185">Reference proteome</keyword>
<evidence type="ECO:0000313" key="2">
    <source>
        <dbReference type="Proteomes" id="UP000595437"/>
    </source>
</evidence>
<dbReference type="Proteomes" id="UP000595437">
    <property type="component" value="Chromosome 4"/>
</dbReference>
<accession>A0A7T8KE32</accession>
<protein>
    <submittedName>
        <fullName evidence="1">Uncharacterized protein</fullName>
    </submittedName>
</protein>
<name>A0A7T8KE32_CALRO</name>